<dbReference type="Pfam" id="PF02055">
    <property type="entry name" value="Glyco_hydro_30"/>
    <property type="match status" value="1"/>
</dbReference>
<dbReference type="EMBL" id="JARBDR010000337">
    <property type="protein sequence ID" value="KAJ8315282.1"/>
    <property type="molecule type" value="Genomic_DNA"/>
</dbReference>
<organism evidence="10 11">
    <name type="scientific">Tegillarca granosa</name>
    <name type="common">Malaysian cockle</name>
    <name type="synonym">Anadara granosa</name>
    <dbReference type="NCBI Taxonomy" id="220873"/>
    <lineage>
        <taxon>Eukaryota</taxon>
        <taxon>Metazoa</taxon>
        <taxon>Spiralia</taxon>
        <taxon>Lophotrochozoa</taxon>
        <taxon>Mollusca</taxon>
        <taxon>Bivalvia</taxon>
        <taxon>Autobranchia</taxon>
        <taxon>Pteriomorphia</taxon>
        <taxon>Arcoida</taxon>
        <taxon>Arcoidea</taxon>
        <taxon>Arcidae</taxon>
        <taxon>Tegillarca</taxon>
    </lineage>
</organism>
<comment type="catalytic activity">
    <reaction evidence="1">
        <text>a beta-D-glucosyl-(1&lt;-&gt;1')-N-acylsphing-4-enine + H2O = an N-acylsphing-4-enine + D-glucose</text>
        <dbReference type="Rhea" id="RHEA:13269"/>
        <dbReference type="ChEBI" id="CHEBI:4167"/>
        <dbReference type="ChEBI" id="CHEBI:15377"/>
        <dbReference type="ChEBI" id="CHEBI:22801"/>
        <dbReference type="ChEBI" id="CHEBI:52639"/>
        <dbReference type="EC" id="3.2.1.45"/>
    </reaction>
    <physiologicalReaction direction="left-to-right" evidence="1">
        <dbReference type="Rhea" id="RHEA:13270"/>
    </physiologicalReaction>
</comment>
<feature type="chain" id="PRO_5047249243" description="Glucosylceramidase" evidence="7">
    <location>
        <begin position="19"/>
        <end position="463"/>
    </location>
</feature>
<dbReference type="EC" id="3.2.1.45" evidence="3 6"/>
<evidence type="ECO:0000256" key="4">
    <source>
        <dbReference type="ARBA" id="ARBA00022729"/>
    </source>
</evidence>
<evidence type="ECO:0000313" key="11">
    <source>
        <dbReference type="Proteomes" id="UP001217089"/>
    </source>
</evidence>
<dbReference type="SUPFAM" id="SSF51011">
    <property type="entry name" value="Glycosyl hydrolase domain"/>
    <property type="match status" value="1"/>
</dbReference>
<protein>
    <recommendedName>
        <fullName evidence="3 6">Glucosylceramidase</fullName>
        <ecNumber evidence="3 6">3.2.1.45</ecNumber>
    </recommendedName>
</protein>
<evidence type="ECO:0000256" key="5">
    <source>
        <dbReference type="ARBA" id="ARBA00022801"/>
    </source>
</evidence>
<comment type="similarity">
    <text evidence="2 6">Belongs to the glycosyl hydrolase 30 family.</text>
</comment>
<evidence type="ECO:0000256" key="1">
    <source>
        <dbReference type="ARBA" id="ARBA00001013"/>
    </source>
</evidence>
<comment type="caution">
    <text evidence="10">The sequence shown here is derived from an EMBL/GenBank/DDBJ whole genome shotgun (WGS) entry which is preliminary data.</text>
</comment>
<gene>
    <name evidence="10" type="ORF">KUTeg_007432</name>
</gene>
<evidence type="ECO:0000256" key="2">
    <source>
        <dbReference type="ARBA" id="ARBA00005382"/>
    </source>
</evidence>
<keyword evidence="5 6" id="KW-0378">Hydrolase</keyword>
<evidence type="ECO:0000259" key="9">
    <source>
        <dbReference type="Pfam" id="PF17189"/>
    </source>
</evidence>
<dbReference type="PANTHER" id="PTHR11069:SF23">
    <property type="entry name" value="LYSOSOMAL ACID GLUCOSYLCERAMIDASE"/>
    <property type="match status" value="1"/>
</dbReference>
<dbReference type="PRINTS" id="PR00843">
    <property type="entry name" value="GLHYDRLASE30"/>
</dbReference>
<feature type="signal peptide" evidence="7">
    <location>
        <begin position="1"/>
        <end position="18"/>
    </location>
</feature>
<dbReference type="Gene3D" id="3.20.20.80">
    <property type="entry name" value="Glycosidases"/>
    <property type="match status" value="1"/>
</dbReference>
<dbReference type="InterPro" id="IPR033453">
    <property type="entry name" value="Glyco_hydro_30_TIM-barrel"/>
</dbReference>
<dbReference type="Proteomes" id="UP001217089">
    <property type="component" value="Unassembled WGS sequence"/>
</dbReference>
<dbReference type="SUPFAM" id="SSF51445">
    <property type="entry name" value="(Trans)glycosidases"/>
    <property type="match status" value="1"/>
</dbReference>
<evidence type="ECO:0000256" key="3">
    <source>
        <dbReference type="ARBA" id="ARBA00012658"/>
    </source>
</evidence>
<reference evidence="10 11" key="1">
    <citation type="submission" date="2022-12" db="EMBL/GenBank/DDBJ databases">
        <title>Chromosome-level genome of Tegillarca granosa.</title>
        <authorList>
            <person name="Kim J."/>
        </authorList>
    </citation>
    <scope>NUCLEOTIDE SEQUENCE [LARGE SCALE GENOMIC DNA]</scope>
    <source>
        <strain evidence="10">Teg-2019</strain>
        <tissue evidence="10">Adductor muscle</tissue>
    </source>
</reference>
<dbReference type="InterPro" id="IPR033452">
    <property type="entry name" value="GH30_C"/>
</dbReference>
<name>A0ABQ9FHA8_TEGGR</name>
<dbReference type="Pfam" id="PF17189">
    <property type="entry name" value="Glyco_hydro_30C"/>
    <property type="match status" value="1"/>
</dbReference>
<evidence type="ECO:0000259" key="8">
    <source>
        <dbReference type="Pfam" id="PF02055"/>
    </source>
</evidence>
<dbReference type="InterPro" id="IPR001139">
    <property type="entry name" value="Glyco_hydro_30"/>
</dbReference>
<keyword evidence="6" id="KW-0326">Glycosidase</keyword>
<keyword evidence="6" id="KW-0443">Lipid metabolism</keyword>
<feature type="domain" description="Glycosyl hydrolase family 30 beta sandwich" evidence="9">
    <location>
        <begin position="401"/>
        <end position="461"/>
    </location>
</feature>
<evidence type="ECO:0000313" key="10">
    <source>
        <dbReference type="EMBL" id="KAJ8315282.1"/>
    </source>
</evidence>
<keyword evidence="11" id="KW-1185">Reference proteome</keyword>
<proteinExistence type="inferred from homology"/>
<sequence>MLLRLFLIASVLFQSVLLKKVQVYLTTGDQSKKLSQEADLYPSNSNGRQIHIDRYRRYQTMEGFGAAMTNSAAFVIYHSSKRQEIMQHLFSNTSGIGISYIRLTMGGSDFMAVPPYTYDDLPQGVNNDFNMDYFDISKDRAFVIPMLKQARSINPNLKIIATPWSAPAWMKTTNSLYGGDFRGESQYQQAYSKYFVKFIQAYKSEGVEINAITIQNEPLNNQNGYPTMYMSSQIQRDLIKYHLGPEFRKNNINTKIIIYDHNWDHPEYPGDILNDQTAAQYVSGVGWHCYGGDATEPGNFHASHPNIDIYHTECSGGDWANNFSDNLVWNMDNLFIQQPHNLAKTVLLWNLALNENHGPQVQVGGCHGCRGVLTVHSGSGQYESEVEYYVIGHLSKVVQPGAVRIESTDKVGDLRSVAFQHKDGTIAIIVLNKASHSNSFSLNIDGSHYNYNLPAKSVASFLY</sequence>
<dbReference type="PANTHER" id="PTHR11069">
    <property type="entry name" value="GLUCOSYLCERAMIDASE"/>
    <property type="match status" value="1"/>
</dbReference>
<keyword evidence="4 7" id="KW-0732">Signal</keyword>
<feature type="non-terminal residue" evidence="10">
    <location>
        <position position="463"/>
    </location>
</feature>
<evidence type="ECO:0000256" key="6">
    <source>
        <dbReference type="RuleBase" id="RU361188"/>
    </source>
</evidence>
<feature type="domain" description="Glycosyl hydrolase family 30 TIM-barrel" evidence="8">
    <location>
        <begin position="62"/>
        <end position="397"/>
    </location>
</feature>
<evidence type="ECO:0000256" key="7">
    <source>
        <dbReference type="SAM" id="SignalP"/>
    </source>
</evidence>
<dbReference type="InterPro" id="IPR013780">
    <property type="entry name" value="Glyco_hydro_b"/>
</dbReference>
<dbReference type="Gene3D" id="2.60.40.1180">
    <property type="entry name" value="Golgi alpha-mannosidase II"/>
    <property type="match status" value="1"/>
</dbReference>
<accession>A0ABQ9FHA8</accession>
<dbReference type="InterPro" id="IPR017853">
    <property type="entry name" value="GH"/>
</dbReference>
<keyword evidence="6" id="KW-0746">Sphingolipid metabolism</keyword>